<dbReference type="EMBL" id="JAHUTI010032592">
    <property type="protein sequence ID" value="MED6243098.1"/>
    <property type="molecule type" value="Genomic_DNA"/>
</dbReference>
<dbReference type="Proteomes" id="UP001345963">
    <property type="component" value="Unassembled WGS sequence"/>
</dbReference>
<accession>A0ABU7AYQ4</accession>
<sequence>MAVETGSTPSRADGGFGSCFTGWSAASNDGGGWAHAWRTASGQNLAEGVLHLSLQGPSCMLAPIFAIRLTFGPHMMVRSFVQPEVVRQLGLWLVLSPADLTYIVL</sequence>
<protein>
    <submittedName>
        <fullName evidence="1">Uncharacterized protein</fullName>
    </submittedName>
</protein>
<proteinExistence type="predicted"/>
<gene>
    <name evidence="1" type="ORF">ATANTOWER_014875</name>
</gene>
<evidence type="ECO:0000313" key="2">
    <source>
        <dbReference type="Proteomes" id="UP001345963"/>
    </source>
</evidence>
<keyword evidence="2" id="KW-1185">Reference proteome</keyword>
<reference evidence="1 2" key="1">
    <citation type="submission" date="2021-07" db="EMBL/GenBank/DDBJ databases">
        <authorList>
            <person name="Palmer J.M."/>
        </authorList>
    </citation>
    <scope>NUCLEOTIDE SEQUENCE [LARGE SCALE GENOMIC DNA]</scope>
    <source>
        <strain evidence="1 2">AT_MEX2019</strain>
        <tissue evidence="1">Muscle</tissue>
    </source>
</reference>
<comment type="caution">
    <text evidence="1">The sequence shown here is derived from an EMBL/GenBank/DDBJ whole genome shotgun (WGS) entry which is preliminary data.</text>
</comment>
<organism evidence="1 2">
    <name type="scientific">Ataeniobius toweri</name>
    <dbReference type="NCBI Taxonomy" id="208326"/>
    <lineage>
        <taxon>Eukaryota</taxon>
        <taxon>Metazoa</taxon>
        <taxon>Chordata</taxon>
        <taxon>Craniata</taxon>
        <taxon>Vertebrata</taxon>
        <taxon>Euteleostomi</taxon>
        <taxon>Actinopterygii</taxon>
        <taxon>Neopterygii</taxon>
        <taxon>Teleostei</taxon>
        <taxon>Neoteleostei</taxon>
        <taxon>Acanthomorphata</taxon>
        <taxon>Ovalentaria</taxon>
        <taxon>Atherinomorphae</taxon>
        <taxon>Cyprinodontiformes</taxon>
        <taxon>Goodeidae</taxon>
        <taxon>Ataeniobius</taxon>
    </lineage>
</organism>
<name>A0ABU7AYQ4_9TELE</name>
<evidence type="ECO:0000313" key="1">
    <source>
        <dbReference type="EMBL" id="MED6243098.1"/>
    </source>
</evidence>